<evidence type="ECO:0000256" key="3">
    <source>
        <dbReference type="ARBA" id="ARBA00022692"/>
    </source>
</evidence>
<dbReference type="GO" id="GO:0015293">
    <property type="term" value="F:symporter activity"/>
    <property type="evidence" value="ECO:0007669"/>
    <property type="project" value="UniProtKB-KW"/>
</dbReference>
<reference evidence="9 10" key="1">
    <citation type="submission" date="2019-06" db="EMBL/GenBank/DDBJ databases">
        <title>Genomic Encyclopedia of Type Strains, Phase IV (KMG-V): Genome sequencing to study the core and pangenomes of soil and plant-associated prokaryotes.</title>
        <authorList>
            <person name="Whitman W."/>
        </authorList>
    </citation>
    <scope>NUCLEOTIDE SEQUENCE [LARGE SCALE GENOMIC DNA]</scope>
    <source>
        <strain evidence="9 10">BR 11622</strain>
    </source>
</reference>
<dbReference type="OrthoDB" id="9787548at2"/>
<evidence type="ECO:0000313" key="9">
    <source>
        <dbReference type="EMBL" id="TWB44231.1"/>
    </source>
</evidence>
<organism evidence="9 10">
    <name type="scientific">Nitrospirillum amazonense</name>
    <dbReference type="NCBI Taxonomy" id="28077"/>
    <lineage>
        <taxon>Bacteria</taxon>
        <taxon>Pseudomonadati</taxon>
        <taxon>Pseudomonadota</taxon>
        <taxon>Alphaproteobacteria</taxon>
        <taxon>Rhodospirillales</taxon>
        <taxon>Azospirillaceae</taxon>
        <taxon>Nitrospirillum</taxon>
    </lineage>
</organism>
<keyword evidence="6 8" id="KW-0472">Membrane</keyword>
<evidence type="ECO:0000256" key="1">
    <source>
        <dbReference type="ARBA" id="ARBA00004141"/>
    </source>
</evidence>
<evidence type="ECO:0000256" key="8">
    <source>
        <dbReference type="SAM" id="Phobius"/>
    </source>
</evidence>
<feature type="transmembrane region" description="Helical" evidence="8">
    <location>
        <begin position="201"/>
        <end position="220"/>
    </location>
</feature>
<evidence type="ECO:0000256" key="4">
    <source>
        <dbReference type="ARBA" id="ARBA00022847"/>
    </source>
</evidence>
<evidence type="ECO:0000256" key="2">
    <source>
        <dbReference type="ARBA" id="ARBA00022448"/>
    </source>
</evidence>
<feature type="transmembrane region" description="Helical" evidence="8">
    <location>
        <begin position="139"/>
        <end position="163"/>
    </location>
</feature>
<proteinExistence type="predicted"/>
<keyword evidence="10" id="KW-1185">Reference proteome</keyword>
<evidence type="ECO:0000256" key="5">
    <source>
        <dbReference type="ARBA" id="ARBA00022989"/>
    </source>
</evidence>
<feature type="transmembrane region" description="Helical" evidence="8">
    <location>
        <begin position="282"/>
        <end position="308"/>
    </location>
</feature>
<accession>A0A560HDV4</accession>
<keyword evidence="4" id="KW-0769">Symport</keyword>
<comment type="subcellular location">
    <subcellularLocation>
        <location evidence="1">Membrane</location>
        <topology evidence="1">Multi-pass membrane protein</topology>
    </subcellularLocation>
</comment>
<feature type="transmembrane region" description="Helical" evidence="8">
    <location>
        <begin position="175"/>
        <end position="194"/>
    </location>
</feature>
<feature type="transmembrane region" description="Helical" evidence="8">
    <location>
        <begin position="409"/>
        <end position="429"/>
    </location>
</feature>
<dbReference type="GO" id="GO:0015086">
    <property type="term" value="F:cadmium ion transmembrane transporter activity"/>
    <property type="evidence" value="ECO:0007669"/>
    <property type="project" value="TreeGrafter"/>
</dbReference>
<feature type="transmembrane region" description="Helical" evidence="8">
    <location>
        <begin position="546"/>
        <end position="567"/>
    </location>
</feature>
<dbReference type="PANTHER" id="PTHR11706">
    <property type="entry name" value="SOLUTE CARRIER PROTEIN FAMILY 11 MEMBER"/>
    <property type="match status" value="1"/>
</dbReference>
<sequence length="618" mass="65809">MDHLVPRRDSSLGDSPTALEQIELASSAPAVLDAAHVGDIQGAFGTIRRGDTAVRKTWRARLLTLLTIIGPGLIVMVGDNDAGAFGTYTQAGQNYGLTLLWTLILLIPVLYVNQEMVARLGAVTGVGHARLIFDRFGKFWGAFSIIDLVLLNALTIVTEFIGITFVLRYFGLPKIPGLIAASVLIIGAVSTGSFKRFERFALCLVAGSLLLLPVLFAVHPPIGDIARGLFVPQWPAHSDMATVMLLIIAIVGTTIAPWQLFFQQSYIIDKRITPAFNTYAKVDLWIGIGLVIIGAVAMMAFCAALFAAKPEFGHFSDTGGIIAALHDYVGPVPAAFFAIALLDACLIGAAAVSLASSYAIADVLRVRHSLHRKITDATGFYMAYGALIAVAAVLVAFSSDAFLGFLTNAVQALAGVLLPSATVFLLLLCNDRAVLGPWCNGTRRNLFTGLVIWVLVLLSIILTVATIFPDIGAAVILKILIGGIMLGLVGLVALAPHVRRHVGRNGSVGPHIDRRFQAMAPAQRRTWRMPPLDQLPPPKMTGMTRLWMGVLRGYLFIAVALILLKILEAAIGLDAPIPQIGALRPPAGTTTVVASHGLSVSPAPGGREAREGEGRVLK</sequence>
<comment type="caution">
    <text evidence="9">The sequence shown here is derived from an EMBL/GenBank/DDBJ whole genome shotgun (WGS) entry which is preliminary data.</text>
</comment>
<dbReference type="InterPro" id="IPR001046">
    <property type="entry name" value="NRAMP_fam"/>
</dbReference>
<keyword evidence="3 8" id="KW-0812">Transmembrane</keyword>
<feature type="transmembrane region" description="Helical" evidence="8">
    <location>
        <begin position="58"/>
        <end position="75"/>
    </location>
</feature>
<dbReference type="EMBL" id="VITR01000003">
    <property type="protein sequence ID" value="TWB44231.1"/>
    <property type="molecule type" value="Genomic_DNA"/>
</dbReference>
<feature type="region of interest" description="Disordered" evidence="7">
    <location>
        <begin position="596"/>
        <end position="618"/>
    </location>
</feature>
<evidence type="ECO:0000313" key="10">
    <source>
        <dbReference type="Proteomes" id="UP000315751"/>
    </source>
</evidence>
<feature type="transmembrane region" description="Helical" evidence="8">
    <location>
        <begin position="450"/>
        <end position="469"/>
    </location>
</feature>
<feature type="transmembrane region" description="Helical" evidence="8">
    <location>
        <begin position="240"/>
        <end position="261"/>
    </location>
</feature>
<dbReference type="PANTHER" id="PTHR11706:SF33">
    <property type="entry name" value="NATURAL RESISTANCE-ASSOCIATED MACROPHAGE PROTEIN 2"/>
    <property type="match status" value="1"/>
</dbReference>
<feature type="transmembrane region" description="Helical" evidence="8">
    <location>
        <begin position="381"/>
        <end position="403"/>
    </location>
</feature>
<feature type="transmembrane region" description="Helical" evidence="8">
    <location>
        <begin position="335"/>
        <end position="360"/>
    </location>
</feature>
<evidence type="ECO:0000256" key="6">
    <source>
        <dbReference type="ARBA" id="ARBA00023136"/>
    </source>
</evidence>
<feature type="compositionally biased region" description="Basic and acidic residues" evidence="7">
    <location>
        <begin position="607"/>
        <end position="618"/>
    </location>
</feature>
<dbReference type="GO" id="GO:0034755">
    <property type="term" value="P:iron ion transmembrane transport"/>
    <property type="evidence" value="ECO:0007669"/>
    <property type="project" value="TreeGrafter"/>
</dbReference>
<evidence type="ECO:0000256" key="7">
    <source>
        <dbReference type="SAM" id="MobiDB-lite"/>
    </source>
</evidence>
<protein>
    <submittedName>
        <fullName evidence="9">Mn2+/Fe2+ NRAMP family transporter</fullName>
    </submittedName>
</protein>
<gene>
    <name evidence="9" type="ORF">FBZ90_103137</name>
</gene>
<dbReference type="RefSeq" id="WP_145730064.1">
    <property type="nucleotide sequence ID" value="NZ_VITR01000003.1"/>
</dbReference>
<dbReference type="GO" id="GO:0005886">
    <property type="term" value="C:plasma membrane"/>
    <property type="evidence" value="ECO:0007669"/>
    <property type="project" value="TreeGrafter"/>
</dbReference>
<dbReference type="AlphaFoldDB" id="A0A560HDV4"/>
<feature type="transmembrane region" description="Helical" evidence="8">
    <location>
        <begin position="475"/>
        <end position="495"/>
    </location>
</feature>
<dbReference type="GO" id="GO:0005384">
    <property type="term" value="F:manganese ion transmembrane transporter activity"/>
    <property type="evidence" value="ECO:0007669"/>
    <property type="project" value="TreeGrafter"/>
</dbReference>
<keyword evidence="5 8" id="KW-1133">Transmembrane helix</keyword>
<name>A0A560HDV4_9PROT</name>
<keyword evidence="2" id="KW-0813">Transport</keyword>
<dbReference type="Proteomes" id="UP000315751">
    <property type="component" value="Unassembled WGS sequence"/>
</dbReference>
<feature type="transmembrane region" description="Helical" evidence="8">
    <location>
        <begin position="95"/>
        <end position="112"/>
    </location>
</feature>
<dbReference type="Pfam" id="PF01566">
    <property type="entry name" value="Nramp"/>
    <property type="match status" value="1"/>
</dbReference>